<organism evidence="1 2">
    <name type="scientific">Chenopodium quinoa</name>
    <name type="common">Quinoa</name>
    <dbReference type="NCBI Taxonomy" id="63459"/>
    <lineage>
        <taxon>Eukaryota</taxon>
        <taxon>Viridiplantae</taxon>
        <taxon>Streptophyta</taxon>
        <taxon>Embryophyta</taxon>
        <taxon>Tracheophyta</taxon>
        <taxon>Spermatophyta</taxon>
        <taxon>Magnoliopsida</taxon>
        <taxon>eudicotyledons</taxon>
        <taxon>Gunneridae</taxon>
        <taxon>Pentapetalae</taxon>
        <taxon>Caryophyllales</taxon>
        <taxon>Chenopodiaceae</taxon>
        <taxon>Chenopodioideae</taxon>
        <taxon>Atripliceae</taxon>
        <taxon>Chenopodium</taxon>
    </lineage>
</organism>
<dbReference type="AlphaFoldDB" id="A0A803KYE3"/>
<sequence length="221" mass="24398">MGVVERIEYDPNRSSRLALVRWIEGVHPANQRNGDKDFTPPKKVIEPITTTVAGQFPLACLAPGLLRGNVGYKEDGRKISSVKDVFVSAFGSTRAKGESLTNIPRAAVAGAKPAVFSRKMGEAVGEGEKVFSVFDVQRWRKDSSLWDHKLKRKAAVPWLSFVNEEPVGLAKAAQNDKSSGKSSKNVHMVDRAPLTYILASDKLEEGKIVMNYDWSTRLNRS</sequence>
<name>A0A803KYE3_CHEQI</name>
<dbReference type="Gene3D" id="2.40.50.140">
    <property type="entry name" value="Nucleic acid-binding proteins"/>
    <property type="match status" value="1"/>
</dbReference>
<dbReference type="InterPro" id="IPR012340">
    <property type="entry name" value="NA-bd_OB-fold"/>
</dbReference>
<dbReference type="EnsemblPlants" id="AUR62004052-RA">
    <property type="protein sequence ID" value="AUR62004052-RA:cds"/>
    <property type="gene ID" value="AUR62004052"/>
</dbReference>
<accession>A0A803KYE3</accession>
<evidence type="ECO:0000313" key="1">
    <source>
        <dbReference type="EnsemblPlants" id="AUR62004052-RA:cds"/>
    </source>
</evidence>
<keyword evidence="2" id="KW-1185">Reference proteome</keyword>
<proteinExistence type="predicted"/>
<dbReference type="SUPFAM" id="SSF50249">
    <property type="entry name" value="Nucleic acid-binding proteins"/>
    <property type="match status" value="1"/>
</dbReference>
<dbReference type="Proteomes" id="UP000596660">
    <property type="component" value="Unplaced"/>
</dbReference>
<evidence type="ECO:0000313" key="2">
    <source>
        <dbReference type="Proteomes" id="UP000596660"/>
    </source>
</evidence>
<protein>
    <recommendedName>
        <fullName evidence="3">Ribosomal Proteins L2 RNA binding domain-containing protein</fullName>
    </recommendedName>
</protein>
<dbReference type="Gramene" id="AUR62004052-RA">
    <property type="protein sequence ID" value="AUR62004052-RA:cds"/>
    <property type="gene ID" value="AUR62004052"/>
</dbReference>
<reference evidence="1" key="2">
    <citation type="submission" date="2021-03" db="UniProtKB">
        <authorList>
            <consortium name="EnsemblPlants"/>
        </authorList>
    </citation>
    <scope>IDENTIFICATION</scope>
</reference>
<evidence type="ECO:0008006" key="3">
    <source>
        <dbReference type="Google" id="ProtNLM"/>
    </source>
</evidence>
<reference evidence="1" key="1">
    <citation type="journal article" date="2017" name="Nature">
        <title>The genome of Chenopodium quinoa.</title>
        <authorList>
            <person name="Jarvis D.E."/>
            <person name="Ho Y.S."/>
            <person name="Lightfoot D.J."/>
            <person name="Schmoeckel S.M."/>
            <person name="Li B."/>
            <person name="Borm T.J.A."/>
            <person name="Ohyanagi H."/>
            <person name="Mineta K."/>
            <person name="Michell C.T."/>
            <person name="Saber N."/>
            <person name="Kharbatia N.M."/>
            <person name="Rupper R.R."/>
            <person name="Sharp A.R."/>
            <person name="Dally N."/>
            <person name="Boughton B.A."/>
            <person name="Woo Y.H."/>
            <person name="Gao G."/>
            <person name="Schijlen E.G.W.M."/>
            <person name="Guo X."/>
            <person name="Momin A.A."/>
            <person name="Negrao S."/>
            <person name="Al-Babili S."/>
            <person name="Gehring C."/>
            <person name="Roessner U."/>
            <person name="Jung C."/>
            <person name="Murphy K."/>
            <person name="Arold S.T."/>
            <person name="Gojobori T."/>
            <person name="van der Linden C.G."/>
            <person name="van Loo E.N."/>
            <person name="Jellen E.N."/>
            <person name="Maughan P.J."/>
            <person name="Tester M."/>
        </authorList>
    </citation>
    <scope>NUCLEOTIDE SEQUENCE [LARGE SCALE GENOMIC DNA]</scope>
    <source>
        <strain evidence="1">cv. PI 614886</strain>
    </source>
</reference>